<organism evidence="4 5">
    <name type="scientific">Amborella trichopoda</name>
    <dbReference type="NCBI Taxonomy" id="13333"/>
    <lineage>
        <taxon>Eukaryota</taxon>
        <taxon>Viridiplantae</taxon>
        <taxon>Streptophyta</taxon>
        <taxon>Embryophyta</taxon>
        <taxon>Tracheophyta</taxon>
        <taxon>Spermatophyta</taxon>
        <taxon>Magnoliopsida</taxon>
        <taxon>Amborellales</taxon>
        <taxon>Amborellaceae</taxon>
        <taxon>Amborella</taxon>
    </lineage>
</organism>
<sequence length="404" mass="45801">MYSATRCVIVPAPRSIRCLCSNVLSESEPSHSSQKKNLHELFRRPKVEEALADLFQENDLDTLVEKFKKASERYRFRCTHNIYGYTVMRLAKANKKSSIEEILEEQKKYKATATEGFLIRLISLYGKAGMFDQALNTFKEIPEFNCKWTVKSFNALLSACVNSKNCELVSVLFQELSTALSIVPDVLSYNILMFSLGKIGSLDSAFSMLEEMRQKGVDPSIVTFNTLLNAFYGEGKCEDAEKIWEIMEKRGCKPETTTYNAKIRWLVAEGRTMEANDLLGELGSKGLKPDAFSFNCVMKGFYNHGDLEEVKRIYREMRDNGCLPNRTTYEMLIRLLCKAKDLKMAAELCEEGLRAGCSIGAGIVQEVVDELIEDSKVERAKNIVELGSSKRYLRESLKMPAEEV</sequence>
<comment type="similarity">
    <text evidence="1">Belongs to the PPR family. P subfamily.</text>
</comment>
<feature type="repeat" description="PPR" evidence="3">
    <location>
        <begin position="185"/>
        <end position="219"/>
    </location>
</feature>
<dbReference type="OMA" id="TAIEMCK"/>
<proteinExistence type="inferred from homology"/>
<feature type="repeat" description="PPR" evidence="3">
    <location>
        <begin position="255"/>
        <end position="289"/>
    </location>
</feature>
<dbReference type="PANTHER" id="PTHR47936:SF5">
    <property type="entry name" value="PENTACOTRIPEPTIDE-REPEAT REGION OF PRORP DOMAIN-CONTAINING PROTEIN"/>
    <property type="match status" value="1"/>
</dbReference>
<keyword evidence="2" id="KW-0677">Repeat</keyword>
<protein>
    <recommendedName>
        <fullName evidence="6">Pentacotripeptide-repeat region of PRORP domain-containing protein</fullName>
    </recommendedName>
</protein>
<dbReference type="eggNOG" id="KOG4197">
    <property type="taxonomic scope" value="Eukaryota"/>
</dbReference>
<dbReference type="InterPro" id="IPR002885">
    <property type="entry name" value="PPR_rpt"/>
</dbReference>
<accession>U5CP36</accession>
<evidence type="ECO:0000256" key="3">
    <source>
        <dbReference type="PROSITE-ProRule" id="PRU00708"/>
    </source>
</evidence>
<dbReference type="Gene3D" id="1.25.40.10">
    <property type="entry name" value="Tetratricopeptide repeat domain"/>
    <property type="match status" value="3"/>
</dbReference>
<dbReference type="PROSITE" id="PS51375">
    <property type="entry name" value="PPR"/>
    <property type="match status" value="5"/>
</dbReference>
<dbReference type="InterPro" id="IPR011990">
    <property type="entry name" value="TPR-like_helical_dom_sf"/>
</dbReference>
<evidence type="ECO:0000256" key="2">
    <source>
        <dbReference type="ARBA" id="ARBA00022737"/>
    </source>
</evidence>
<dbReference type="OrthoDB" id="185373at2759"/>
<feature type="repeat" description="PPR" evidence="3">
    <location>
        <begin position="290"/>
        <end position="324"/>
    </location>
</feature>
<feature type="repeat" description="PPR" evidence="3">
    <location>
        <begin position="325"/>
        <end position="359"/>
    </location>
</feature>
<dbReference type="PANTHER" id="PTHR47936">
    <property type="entry name" value="PPR_LONG DOMAIN-CONTAINING PROTEIN"/>
    <property type="match status" value="1"/>
</dbReference>
<dbReference type="KEGG" id="atr:18443210"/>
<dbReference type="AlphaFoldDB" id="U5CP36"/>
<dbReference type="Pfam" id="PF13041">
    <property type="entry name" value="PPR_2"/>
    <property type="match status" value="1"/>
</dbReference>
<dbReference type="Proteomes" id="UP000017836">
    <property type="component" value="Unassembled WGS sequence"/>
</dbReference>
<gene>
    <name evidence="4" type="ORF">AMTR_s00032p00197250</name>
</gene>
<keyword evidence="5" id="KW-1185">Reference proteome</keyword>
<dbReference type="Gramene" id="ERN14931">
    <property type="protein sequence ID" value="ERN14931"/>
    <property type="gene ID" value="AMTR_s00032p00197250"/>
</dbReference>
<feature type="repeat" description="PPR" evidence="3">
    <location>
        <begin position="220"/>
        <end position="254"/>
    </location>
</feature>
<evidence type="ECO:0008006" key="6">
    <source>
        <dbReference type="Google" id="ProtNLM"/>
    </source>
</evidence>
<evidence type="ECO:0000313" key="5">
    <source>
        <dbReference type="Proteomes" id="UP000017836"/>
    </source>
</evidence>
<evidence type="ECO:0000313" key="4">
    <source>
        <dbReference type="EMBL" id="ERN14931.1"/>
    </source>
</evidence>
<dbReference type="NCBIfam" id="TIGR00756">
    <property type="entry name" value="PPR"/>
    <property type="match status" value="4"/>
</dbReference>
<dbReference type="EMBL" id="KI392518">
    <property type="protein sequence ID" value="ERN14931.1"/>
    <property type="molecule type" value="Genomic_DNA"/>
</dbReference>
<evidence type="ECO:0000256" key="1">
    <source>
        <dbReference type="ARBA" id="ARBA00007626"/>
    </source>
</evidence>
<name>U5CP36_AMBTC</name>
<dbReference type="HOGENOM" id="CLU_002706_10_3_1"/>
<dbReference type="Pfam" id="PF13812">
    <property type="entry name" value="PPR_3"/>
    <property type="match status" value="2"/>
</dbReference>
<dbReference type="GO" id="GO:0003729">
    <property type="term" value="F:mRNA binding"/>
    <property type="evidence" value="ECO:0000318"/>
    <property type="project" value="GO_Central"/>
</dbReference>
<reference evidence="5" key="1">
    <citation type="journal article" date="2013" name="Science">
        <title>The Amborella genome and the evolution of flowering plants.</title>
        <authorList>
            <consortium name="Amborella Genome Project"/>
        </authorList>
    </citation>
    <scope>NUCLEOTIDE SEQUENCE [LARGE SCALE GENOMIC DNA]</scope>
</reference>